<keyword evidence="10" id="KW-1185">Reference proteome</keyword>
<evidence type="ECO:0000259" key="8">
    <source>
        <dbReference type="Pfam" id="PF00155"/>
    </source>
</evidence>
<evidence type="ECO:0000313" key="9">
    <source>
        <dbReference type="EMBL" id="WGV17227.1"/>
    </source>
</evidence>
<dbReference type="InterPro" id="IPR004839">
    <property type="entry name" value="Aminotransferase_I/II_large"/>
</dbReference>
<evidence type="ECO:0000256" key="7">
    <source>
        <dbReference type="ARBA" id="ARBA00049185"/>
    </source>
</evidence>
<sequence length="392" mass="42419">MSLPLNPAMAATFPPPVMEARRWLQGASFPPDRPLINVSQAAPVDPPPLGLRQALAEAALTNDAAHLYGPVLGLPDLRAEIASQWTAAYGGSISPDQTAITQGCNQAFTAVMSTLAGAGDEVILPTPWYFNHKMWLDMQGVKAVPLPAGPGLIPEAEAAARLITPRTRALVLVSPNNPGGVEYPAETLAAFRDLARAHDLALIVDETYRDFDARSGRPHDLFADPDWDDTLIQLYSFSKAYRLTGHRVGAIVASAARLAEVEKFLDTVAICPSQLGQIGALWGMRNLAQWVAGERDEILARRVAMTTGFAALPDWKLLGCGAYFAYVEHPYAMASDELAKRLVHEASILMLPGTMFQPDTHPEGARQLRIAFANIDASGITELFHRLSALRL</sequence>
<keyword evidence="4 9" id="KW-0032">Aminotransferase</keyword>
<dbReference type="SUPFAM" id="SSF53383">
    <property type="entry name" value="PLP-dependent transferases"/>
    <property type="match status" value="1"/>
</dbReference>
<evidence type="ECO:0000256" key="5">
    <source>
        <dbReference type="ARBA" id="ARBA00022679"/>
    </source>
</evidence>
<dbReference type="EMBL" id="CP124535">
    <property type="protein sequence ID" value="WGV17227.1"/>
    <property type="molecule type" value="Genomic_DNA"/>
</dbReference>
<dbReference type="InterPro" id="IPR015421">
    <property type="entry name" value="PyrdxlP-dep_Trfase_major"/>
</dbReference>
<dbReference type="Pfam" id="PF00155">
    <property type="entry name" value="Aminotran_1_2"/>
    <property type="match status" value="1"/>
</dbReference>
<evidence type="ECO:0000256" key="1">
    <source>
        <dbReference type="ARBA" id="ARBA00001933"/>
    </source>
</evidence>
<dbReference type="PANTHER" id="PTHR46383:SF1">
    <property type="entry name" value="ASPARTATE AMINOTRANSFERASE"/>
    <property type="match status" value="1"/>
</dbReference>
<dbReference type="CDD" id="cd00609">
    <property type="entry name" value="AAT_like"/>
    <property type="match status" value="1"/>
</dbReference>
<dbReference type="InterPro" id="IPR050596">
    <property type="entry name" value="AspAT/PAT-like"/>
</dbReference>
<proteinExistence type="inferred from homology"/>
<dbReference type="Proteomes" id="UP001230978">
    <property type="component" value="Chromosome"/>
</dbReference>
<evidence type="ECO:0000256" key="3">
    <source>
        <dbReference type="ARBA" id="ARBA00012753"/>
    </source>
</evidence>
<evidence type="ECO:0000256" key="2">
    <source>
        <dbReference type="ARBA" id="ARBA00007441"/>
    </source>
</evidence>
<protein>
    <recommendedName>
        <fullName evidence="3">aspartate transaminase</fullName>
        <ecNumber evidence="3">2.6.1.1</ecNumber>
    </recommendedName>
</protein>
<accession>A0ABY8Q984</accession>
<dbReference type="GO" id="GO:0008483">
    <property type="term" value="F:transaminase activity"/>
    <property type="evidence" value="ECO:0007669"/>
    <property type="project" value="UniProtKB-KW"/>
</dbReference>
<dbReference type="PANTHER" id="PTHR46383">
    <property type="entry name" value="ASPARTATE AMINOTRANSFERASE"/>
    <property type="match status" value="1"/>
</dbReference>
<keyword evidence="6" id="KW-0663">Pyridoxal phosphate</keyword>
<evidence type="ECO:0000256" key="4">
    <source>
        <dbReference type="ARBA" id="ARBA00022576"/>
    </source>
</evidence>
<comment type="catalytic activity">
    <reaction evidence="7">
        <text>L-aspartate + 2-oxoglutarate = oxaloacetate + L-glutamate</text>
        <dbReference type="Rhea" id="RHEA:21824"/>
        <dbReference type="ChEBI" id="CHEBI:16452"/>
        <dbReference type="ChEBI" id="CHEBI:16810"/>
        <dbReference type="ChEBI" id="CHEBI:29985"/>
        <dbReference type="ChEBI" id="CHEBI:29991"/>
        <dbReference type="EC" id="2.6.1.1"/>
    </reaction>
</comment>
<dbReference type="Gene3D" id="3.40.640.10">
    <property type="entry name" value="Type I PLP-dependent aspartate aminotransferase-like (Major domain)"/>
    <property type="match status" value="1"/>
</dbReference>
<reference evidence="9 10" key="1">
    <citation type="submission" date="2023-04" db="EMBL/GenBank/DDBJ databases">
        <title>YMD61, complete Genome.</title>
        <authorList>
            <person name="Zhang J."/>
        </authorList>
    </citation>
    <scope>NUCLEOTIDE SEQUENCE [LARGE SCALE GENOMIC DNA]</scope>
    <source>
        <strain evidence="9 10">YMD61</strain>
    </source>
</reference>
<comment type="cofactor">
    <cofactor evidence="1">
        <name>pyridoxal 5'-phosphate</name>
        <dbReference type="ChEBI" id="CHEBI:597326"/>
    </cofactor>
</comment>
<evidence type="ECO:0000313" key="10">
    <source>
        <dbReference type="Proteomes" id="UP001230978"/>
    </source>
</evidence>
<comment type="similarity">
    <text evidence="2">Belongs to the class-I pyridoxal-phosphate-dependent aminotransferase family.</text>
</comment>
<organism evidence="9 10">
    <name type="scientific">Fuscovulum ytuae</name>
    <dbReference type="NCBI Taxonomy" id="3042299"/>
    <lineage>
        <taxon>Bacteria</taxon>
        <taxon>Pseudomonadati</taxon>
        <taxon>Pseudomonadota</taxon>
        <taxon>Alphaproteobacteria</taxon>
        <taxon>Rhodobacterales</taxon>
        <taxon>Paracoccaceae</taxon>
        <taxon>Fuscovulum</taxon>
    </lineage>
</organism>
<keyword evidence="5" id="KW-0808">Transferase</keyword>
<dbReference type="InterPro" id="IPR015424">
    <property type="entry name" value="PyrdxlP-dep_Trfase"/>
</dbReference>
<dbReference type="EC" id="2.6.1.1" evidence="3"/>
<gene>
    <name evidence="9" type="ORF">QF092_05325</name>
</gene>
<evidence type="ECO:0000256" key="6">
    <source>
        <dbReference type="ARBA" id="ARBA00022898"/>
    </source>
</evidence>
<feature type="domain" description="Aminotransferase class I/classII large" evidence="8">
    <location>
        <begin position="36"/>
        <end position="387"/>
    </location>
</feature>
<dbReference type="RefSeq" id="WP_281468325.1">
    <property type="nucleotide sequence ID" value="NZ_CP124535.1"/>
</dbReference>
<name>A0ABY8Q984_9RHOB</name>
<dbReference type="NCBIfam" id="NF005732">
    <property type="entry name" value="PRK07550.1"/>
    <property type="match status" value="1"/>
</dbReference>